<dbReference type="Gene3D" id="3.40.190.10">
    <property type="entry name" value="Periplasmic binding protein-like II"/>
    <property type="match status" value="2"/>
</dbReference>
<protein>
    <submittedName>
        <fullName evidence="6">LysR family transcriptional regulator</fullName>
    </submittedName>
</protein>
<gene>
    <name evidence="6" type="ORF">QFI66_015660</name>
</gene>
<keyword evidence="4" id="KW-0804">Transcription</keyword>
<evidence type="ECO:0000256" key="1">
    <source>
        <dbReference type="ARBA" id="ARBA00009437"/>
    </source>
</evidence>
<dbReference type="InterPro" id="IPR000847">
    <property type="entry name" value="LysR_HTH_N"/>
</dbReference>
<feature type="domain" description="HTH lysR-type" evidence="5">
    <location>
        <begin position="8"/>
        <end position="65"/>
    </location>
</feature>
<name>A0ABU8Z8C0_9ENTR</name>
<dbReference type="SUPFAM" id="SSF46785">
    <property type="entry name" value="Winged helix' DNA-binding domain"/>
    <property type="match status" value="1"/>
</dbReference>
<evidence type="ECO:0000256" key="3">
    <source>
        <dbReference type="ARBA" id="ARBA00023125"/>
    </source>
</evidence>
<dbReference type="RefSeq" id="WP_331835022.1">
    <property type="nucleotide sequence ID" value="NZ_JARXNH020000056.1"/>
</dbReference>
<dbReference type="PANTHER" id="PTHR30118">
    <property type="entry name" value="HTH-TYPE TRANSCRIPTIONAL REGULATOR LEUO-RELATED"/>
    <property type="match status" value="1"/>
</dbReference>
<dbReference type="InterPro" id="IPR036388">
    <property type="entry name" value="WH-like_DNA-bd_sf"/>
</dbReference>
<dbReference type="Gene3D" id="1.10.10.10">
    <property type="entry name" value="Winged helix-like DNA-binding domain superfamily/Winged helix DNA-binding domain"/>
    <property type="match status" value="1"/>
</dbReference>
<dbReference type="InterPro" id="IPR050389">
    <property type="entry name" value="LysR-type_TF"/>
</dbReference>
<evidence type="ECO:0000259" key="5">
    <source>
        <dbReference type="PROSITE" id="PS50931"/>
    </source>
</evidence>
<keyword evidence="3" id="KW-0238">DNA-binding</keyword>
<sequence>MKSDIRNLDLNLLKTLDALLDERSVTRAAQRLALTQPAVSGMLTRLRDAFNDPLFIRAPHGMIPTLRAQALASPVKQLLTDAEALLQPAVFEPLNADFTWTIAATDYALKAVIVPFIAALKLLAPGIRVRIIPESPSTLLAQAERGEVDIALLTPPSTPPELHGRALYHEEYVCLLRADHPQAGAPLTLDQFCALEHMLVSWEGDSFRGVTDEALAAIGRSRRVGLSVSSFLVLPEILAVSDMIAVVPRRLATVASGMLIVPPPLTIPGFTKSMAWHERNHRDPAQQWLRELLWQVSQPETIPGPAA</sequence>
<dbReference type="PANTHER" id="PTHR30118:SF15">
    <property type="entry name" value="TRANSCRIPTIONAL REGULATORY PROTEIN"/>
    <property type="match status" value="1"/>
</dbReference>
<dbReference type="PRINTS" id="PR00039">
    <property type="entry name" value="HTHLYSR"/>
</dbReference>
<dbReference type="Proteomes" id="UP001334005">
    <property type="component" value="Unassembled WGS sequence"/>
</dbReference>
<evidence type="ECO:0000256" key="2">
    <source>
        <dbReference type="ARBA" id="ARBA00023015"/>
    </source>
</evidence>
<dbReference type="PROSITE" id="PS50931">
    <property type="entry name" value="HTH_LYSR"/>
    <property type="match status" value="1"/>
</dbReference>
<dbReference type="SUPFAM" id="SSF53850">
    <property type="entry name" value="Periplasmic binding protein-like II"/>
    <property type="match status" value="1"/>
</dbReference>
<dbReference type="CDD" id="cd08461">
    <property type="entry name" value="PBP2_DntR_like_3"/>
    <property type="match status" value="1"/>
</dbReference>
<dbReference type="InterPro" id="IPR036390">
    <property type="entry name" value="WH_DNA-bd_sf"/>
</dbReference>
<dbReference type="Pfam" id="PF03466">
    <property type="entry name" value="LysR_substrate"/>
    <property type="match status" value="1"/>
</dbReference>
<dbReference type="Pfam" id="PF00126">
    <property type="entry name" value="HTH_1"/>
    <property type="match status" value="1"/>
</dbReference>
<keyword evidence="2" id="KW-0805">Transcription regulation</keyword>
<proteinExistence type="inferred from homology"/>
<evidence type="ECO:0000313" key="7">
    <source>
        <dbReference type="Proteomes" id="UP001334005"/>
    </source>
</evidence>
<dbReference type="InterPro" id="IPR005119">
    <property type="entry name" value="LysR_subst-bd"/>
</dbReference>
<comment type="caution">
    <text evidence="6">The sequence shown here is derived from an EMBL/GenBank/DDBJ whole genome shotgun (WGS) entry which is preliminary data.</text>
</comment>
<keyword evidence="7" id="KW-1185">Reference proteome</keyword>
<evidence type="ECO:0000313" key="6">
    <source>
        <dbReference type="EMBL" id="MEK0249526.1"/>
    </source>
</evidence>
<organism evidence="6 7">
    <name type="scientific">Raoultella scottii</name>
    <dbReference type="NCBI Taxonomy" id="3040937"/>
    <lineage>
        <taxon>Bacteria</taxon>
        <taxon>Pseudomonadati</taxon>
        <taxon>Pseudomonadota</taxon>
        <taxon>Gammaproteobacteria</taxon>
        <taxon>Enterobacterales</taxon>
        <taxon>Enterobacteriaceae</taxon>
        <taxon>Klebsiella/Raoultella group</taxon>
        <taxon>Raoultella</taxon>
    </lineage>
</organism>
<comment type="similarity">
    <text evidence="1">Belongs to the LysR transcriptional regulatory family.</text>
</comment>
<evidence type="ECO:0000256" key="4">
    <source>
        <dbReference type="ARBA" id="ARBA00023163"/>
    </source>
</evidence>
<dbReference type="EMBL" id="JARXNH020000056">
    <property type="protein sequence ID" value="MEK0249526.1"/>
    <property type="molecule type" value="Genomic_DNA"/>
</dbReference>
<reference evidence="6 7" key="1">
    <citation type="submission" date="2024-03" db="EMBL/GenBank/DDBJ databases">
        <title>Two novel Raoultella species associated with bleeding cankers of broadleaf hosts, Raoultella scottia sp. nov. and Raoultella lignicola sp. nov.</title>
        <authorList>
            <person name="Brady C.L."/>
        </authorList>
    </citation>
    <scope>NUCLEOTIDE SEQUENCE [LARGE SCALE GENOMIC DNA]</scope>
    <source>
        <strain evidence="6 7">BAC 10a-01-01</strain>
    </source>
</reference>
<accession>A0ABU8Z8C0</accession>